<dbReference type="EMBL" id="CM039438">
    <property type="protein sequence ID" value="KAI4300558.1"/>
    <property type="molecule type" value="Genomic_DNA"/>
</dbReference>
<accession>A0ACB9KTM7</accession>
<sequence>MQSKIGTFFKPSSVSAPKSVEPPPSTESDDDELAIWERKQYRFFNTYQRRHLSPNTGAAEKEEITQMTKKALPVESIITGRTVIKNKKRSYAQFHLDFGQSDFLLRACSICGVKFSPGDAEDEKTHNEFHKNYTHGIQFKGWTNERTVHMPNVKGEKLILVLESDPLAHRNKVKEVVKMMEIELGSGWIVHKLCKVYLFISHQRIIGCLVAEQIKEAFKVISCSAAGQSHSHGTRKKETNSCATTLQFGDIIFQREVEKRALSANDSEDGQFGGAILCESKAVAAVCGIRALWVTPSNRRKGIASQLLDAVRRSFCMGFVLERSQLAFSQPTSDGKSLASSYTGTGSFLVYKANKIESES</sequence>
<evidence type="ECO:0000313" key="1">
    <source>
        <dbReference type="EMBL" id="KAI4300558.1"/>
    </source>
</evidence>
<organism evidence="1 2">
    <name type="scientific">Bauhinia variegata</name>
    <name type="common">Purple orchid tree</name>
    <name type="synonym">Phanera variegata</name>
    <dbReference type="NCBI Taxonomy" id="167791"/>
    <lineage>
        <taxon>Eukaryota</taxon>
        <taxon>Viridiplantae</taxon>
        <taxon>Streptophyta</taxon>
        <taxon>Embryophyta</taxon>
        <taxon>Tracheophyta</taxon>
        <taxon>Spermatophyta</taxon>
        <taxon>Magnoliopsida</taxon>
        <taxon>eudicotyledons</taxon>
        <taxon>Gunneridae</taxon>
        <taxon>Pentapetalae</taxon>
        <taxon>rosids</taxon>
        <taxon>fabids</taxon>
        <taxon>Fabales</taxon>
        <taxon>Fabaceae</taxon>
        <taxon>Cercidoideae</taxon>
        <taxon>Cercideae</taxon>
        <taxon>Bauhiniinae</taxon>
        <taxon>Bauhinia</taxon>
    </lineage>
</organism>
<name>A0ACB9KTM7_BAUVA</name>
<comment type="caution">
    <text evidence="1">The sequence shown here is derived from an EMBL/GenBank/DDBJ whole genome shotgun (WGS) entry which is preliminary data.</text>
</comment>
<protein>
    <submittedName>
        <fullName evidence="1">Uncharacterized protein</fullName>
    </submittedName>
</protein>
<dbReference type="Proteomes" id="UP000828941">
    <property type="component" value="Chromosome 13"/>
</dbReference>
<reference evidence="1 2" key="1">
    <citation type="journal article" date="2022" name="DNA Res.">
        <title>Chromosomal-level genome assembly of the orchid tree Bauhinia variegata (Leguminosae; Cercidoideae) supports the allotetraploid origin hypothesis of Bauhinia.</title>
        <authorList>
            <person name="Zhong Y."/>
            <person name="Chen Y."/>
            <person name="Zheng D."/>
            <person name="Pang J."/>
            <person name="Liu Y."/>
            <person name="Luo S."/>
            <person name="Meng S."/>
            <person name="Qian L."/>
            <person name="Wei D."/>
            <person name="Dai S."/>
            <person name="Zhou R."/>
        </authorList>
    </citation>
    <scope>NUCLEOTIDE SEQUENCE [LARGE SCALE GENOMIC DNA]</scope>
    <source>
        <strain evidence="1">BV-YZ2020</strain>
    </source>
</reference>
<evidence type="ECO:0000313" key="2">
    <source>
        <dbReference type="Proteomes" id="UP000828941"/>
    </source>
</evidence>
<gene>
    <name evidence="1" type="ORF">L6164_033925</name>
</gene>
<proteinExistence type="predicted"/>
<keyword evidence="2" id="KW-1185">Reference proteome</keyword>